<keyword evidence="4" id="KW-0238">DNA-binding</keyword>
<evidence type="ECO:0000256" key="1">
    <source>
        <dbReference type="SAM" id="Coils"/>
    </source>
</evidence>
<feature type="transmembrane region" description="Helical" evidence="2">
    <location>
        <begin position="723"/>
        <end position="743"/>
    </location>
</feature>
<dbReference type="Gene3D" id="2.60.40.10">
    <property type="entry name" value="Immunoglobulins"/>
    <property type="match status" value="1"/>
</dbReference>
<evidence type="ECO:0000259" key="3">
    <source>
        <dbReference type="SMART" id="SM00421"/>
    </source>
</evidence>
<sequence>MHLSTRLAIQALLFALPLILCAQRLVPPIENFRPFQYGAASKNWDISSNAEGEIFIANNSGLLHYDGESWNLNKLPNSTILRSVATQGDKIFTGSYEEFGFWVKGLTGELEYTSLTHLIQDHTFTSEEFWEILPMEDRIAFRSFSTVYYYKDDKITVIELPFFVSDIIEYEGRLLVASSYSGLYELAEDKVVAIDTGSAWENTTITDMAVTPSGLMLGTKLRGCFLLQGEKLVPWNSSVSASLRTHQLNKMITLENGNMIFGTIKNGVYLYDWQKDHYTEINKEAGLQNNTILGLLQFQDQLWVGEDIGVDRIHLDSPLLFYTDTSGALGSVYDVAQYDSTLYLGSNTGVFYFEQDKLNFIEGSQGHVWDLQQVEDELLSGHNMGTFLVSPASFINISKITGGYKMIRIPGRVESFLQGTYTGLAYFEKDENDGWQVKQIQGIDFPVRYLCFEDEFTLWVAHAYKGIYRVKLDKSFSKVLSLQGIDKEELPHQYNVKLYNIKNQIILQSKGNWYKYEPIAGKITEFEQFKPYNGHNLLYQEGEAYWFSQHETGARVTYTNLDTIAMLLDYGPLVRRLVPDAEKMVRKNDSVYLLTLTDGFAELNLEKMISGIGAYSVPEPALSAIRDRNGSLSVRETSWNLSYKSSREIRLHVAAPGTLKADYTYNLQGPSAQEGKVSDGQITLQNLGYGDYRLSVRTLGLANQVSEPLWLSFSISPPWYLSWWGYLLYFMVLLLIIFTVRRYNRFKLDKKHRLLKDRMQREQEKIRALEEKDKLAEEVKIKQKELARTTMNVAKKNKLILELKNLLYMNKGKFDNQQRYRSYMKKLDSAINDDEDWQRFEVNFKELHNDFFELLLSRYPNLTPKDLKLCAYLKMNLSTKEIAPLMGITIRGVEIHRYRLRKKLNLDSQVNISNFLITLK</sequence>
<dbReference type="InterPro" id="IPR036388">
    <property type="entry name" value="WH-like_DNA-bd_sf"/>
</dbReference>
<dbReference type="Pfam" id="PF00196">
    <property type="entry name" value="GerE"/>
    <property type="match status" value="1"/>
</dbReference>
<dbReference type="InterPro" id="IPR013783">
    <property type="entry name" value="Ig-like_fold"/>
</dbReference>
<comment type="caution">
    <text evidence="4">The sequence shown here is derived from an EMBL/GenBank/DDBJ whole genome shotgun (WGS) entry which is preliminary data.</text>
</comment>
<dbReference type="SUPFAM" id="SSF46894">
    <property type="entry name" value="C-terminal effector domain of the bipartite response regulators"/>
    <property type="match status" value="1"/>
</dbReference>
<evidence type="ECO:0000313" key="5">
    <source>
        <dbReference type="Proteomes" id="UP000295468"/>
    </source>
</evidence>
<keyword evidence="2" id="KW-0812">Transmembrane</keyword>
<keyword evidence="1" id="KW-0175">Coiled coil</keyword>
<dbReference type="InterPro" id="IPR016032">
    <property type="entry name" value="Sig_transdc_resp-reg_C-effctor"/>
</dbReference>
<evidence type="ECO:0000313" key="4">
    <source>
        <dbReference type="EMBL" id="TDQ32865.1"/>
    </source>
</evidence>
<accession>A0A4R6TNM5</accession>
<protein>
    <submittedName>
        <fullName evidence="4">DNA-binding CsgD family transcriptional regulator</fullName>
    </submittedName>
</protein>
<dbReference type="Gene3D" id="2.130.10.10">
    <property type="entry name" value="YVTN repeat-like/Quinoprotein amine dehydrogenase"/>
    <property type="match status" value="2"/>
</dbReference>
<proteinExistence type="predicted"/>
<dbReference type="SMART" id="SM00421">
    <property type="entry name" value="HTH_LUXR"/>
    <property type="match status" value="1"/>
</dbReference>
<name>A0A4R6TNM5_9FLAO</name>
<dbReference type="AlphaFoldDB" id="A0A4R6TNM5"/>
<reference evidence="4 5" key="1">
    <citation type="submission" date="2019-03" db="EMBL/GenBank/DDBJ databases">
        <title>Genomic Encyclopedia of Archaeal and Bacterial Type Strains, Phase II (KMG-II): from individual species to whole genera.</title>
        <authorList>
            <person name="Goeker M."/>
        </authorList>
    </citation>
    <scope>NUCLEOTIDE SEQUENCE [LARGE SCALE GENOMIC DNA]</scope>
    <source>
        <strain evidence="4 5">DSM 18435</strain>
    </source>
</reference>
<organism evidence="4 5">
    <name type="scientific">Zeaxanthinibacter enoshimensis</name>
    <dbReference type="NCBI Taxonomy" id="392009"/>
    <lineage>
        <taxon>Bacteria</taxon>
        <taxon>Pseudomonadati</taxon>
        <taxon>Bacteroidota</taxon>
        <taxon>Flavobacteriia</taxon>
        <taxon>Flavobacteriales</taxon>
        <taxon>Flavobacteriaceae</taxon>
        <taxon>Zeaxanthinibacter</taxon>
    </lineage>
</organism>
<dbReference type="GO" id="GO:0006355">
    <property type="term" value="P:regulation of DNA-templated transcription"/>
    <property type="evidence" value="ECO:0007669"/>
    <property type="project" value="InterPro"/>
</dbReference>
<dbReference type="InterPro" id="IPR000792">
    <property type="entry name" value="Tscrpt_reg_LuxR_C"/>
</dbReference>
<keyword evidence="5" id="KW-1185">Reference proteome</keyword>
<dbReference type="Proteomes" id="UP000295468">
    <property type="component" value="Unassembled WGS sequence"/>
</dbReference>
<dbReference type="InterPro" id="IPR015943">
    <property type="entry name" value="WD40/YVTN_repeat-like_dom_sf"/>
</dbReference>
<keyword evidence="2" id="KW-0472">Membrane</keyword>
<dbReference type="Gene3D" id="1.10.10.10">
    <property type="entry name" value="Winged helix-like DNA-binding domain superfamily/Winged helix DNA-binding domain"/>
    <property type="match status" value="1"/>
</dbReference>
<evidence type="ECO:0000256" key="2">
    <source>
        <dbReference type="SAM" id="Phobius"/>
    </source>
</evidence>
<dbReference type="GO" id="GO:0003677">
    <property type="term" value="F:DNA binding"/>
    <property type="evidence" value="ECO:0007669"/>
    <property type="project" value="UniProtKB-KW"/>
</dbReference>
<feature type="domain" description="HTH luxR-type" evidence="3">
    <location>
        <begin position="859"/>
        <end position="916"/>
    </location>
</feature>
<dbReference type="RefSeq" id="WP_133642891.1">
    <property type="nucleotide sequence ID" value="NZ_SNYI01000001.1"/>
</dbReference>
<feature type="coiled-coil region" evidence="1">
    <location>
        <begin position="752"/>
        <end position="792"/>
    </location>
</feature>
<keyword evidence="2" id="KW-1133">Transmembrane helix</keyword>
<dbReference type="OrthoDB" id="1090267at2"/>
<gene>
    <name evidence="4" type="ORF">CLV82_0702</name>
</gene>
<dbReference type="EMBL" id="SNYI01000001">
    <property type="protein sequence ID" value="TDQ32865.1"/>
    <property type="molecule type" value="Genomic_DNA"/>
</dbReference>